<evidence type="ECO:0000313" key="2">
    <source>
        <dbReference type="Proteomes" id="UP000268014"/>
    </source>
</evidence>
<dbReference type="EMBL" id="UZAF01023616">
    <property type="protein sequence ID" value="VDO90627.1"/>
    <property type="molecule type" value="Genomic_DNA"/>
</dbReference>
<keyword evidence="2" id="KW-1185">Reference proteome</keyword>
<name>A0A0N4XB14_HAEPC</name>
<dbReference type="WBParaSite" id="HPLM_0002155901-mRNA-1">
    <property type="protein sequence ID" value="HPLM_0002155901-mRNA-1"/>
    <property type="gene ID" value="HPLM_0002155901"/>
</dbReference>
<reference evidence="1 2" key="2">
    <citation type="submission" date="2018-11" db="EMBL/GenBank/DDBJ databases">
        <authorList>
            <consortium name="Pathogen Informatics"/>
        </authorList>
    </citation>
    <scope>NUCLEOTIDE SEQUENCE [LARGE SCALE GENOMIC DNA]</scope>
    <source>
        <strain evidence="1 2">MHpl1</strain>
    </source>
</reference>
<organism evidence="3">
    <name type="scientific">Haemonchus placei</name>
    <name type="common">Barber's pole worm</name>
    <dbReference type="NCBI Taxonomy" id="6290"/>
    <lineage>
        <taxon>Eukaryota</taxon>
        <taxon>Metazoa</taxon>
        <taxon>Ecdysozoa</taxon>
        <taxon>Nematoda</taxon>
        <taxon>Chromadorea</taxon>
        <taxon>Rhabditida</taxon>
        <taxon>Rhabditina</taxon>
        <taxon>Rhabditomorpha</taxon>
        <taxon>Strongyloidea</taxon>
        <taxon>Trichostrongylidae</taxon>
        <taxon>Haemonchus</taxon>
    </lineage>
</organism>
<evidence type="ECO:0000313" key="3">
    <source>
        <dbReference type="WBParaSite" id="HPLM_0002155901-mRNA-1"/>
    </source>
</evidence>
<evidence type="ECO:0000313" key="1">
    <source>
        <dbReference type="EMBL" id="VDO90627.1"/>
    </source>
</evidence>
<accession>A0A0N4XB14</accession>
<gene>
    <name evidence="1" type="ORF">HPLM_LOCUS21548</name>
</gene>
<reference evidence="3" key="1">
    <citation type="submission" date="2017-02" db="UniProtKB">
        <authorList>
            <consortium name="WormBaseParasite"/>
        </authorList>
    </citation>
    <scope>IDENTIFICATION</scope>
</reference>
<dbReference type="AlphaFoldDB" id="A0A0N4XB14"/>
<dbReference type="Proteomes" id="UP000268014">
    <property type="component" value="Unassembled WGS sequence"/>
</dbReference>
<proteinExistence type="predicted"/>
<protein>
    <submittedName>
        <fullName evidence="1 3">Uncharacterized protein</fullName>
    </submittedName>
</protein>
<sequence length="53" mass="6083">MLFFNNPLIIFTIPSAMVSKSFVLHGLQHTNAKEHSMHVWGLHVMKQHRSGRA</sequence>